<protein>
    <submittedName>
        <fullName evidence="1">Uncharacterized protein</fullName>
    </submittedName>
</protein>
<organism evidence="1 2">
    <name type="scientific">Araneus ventricosus</name>
    <name type="common">Orbweaver spider</name>
    <name type="synonym">Epeira ventricosa</name>
    <dbReference type="NCBI Taxonomy" id="182803"/>
    <lineage>
        <taxon>Eukaryota</taxon>
        <taxon>Metazoa</taxon>
        <taxon>Ecdysozoa</taxon>
        <taxon>Arthropoda</taxon>
        <taxon>Chelicerata</taxon>
        <taxon>Arachnida</taxon>
        <taxon>Araneae</taxon>
        <taxon>Araneomorphae</taxon>
        <taxon>Entelegynae</taxon>
        <taxon>Araneoidea</taxon>
        <taxon>Araneidae</taxon>
        <taxon>Araneus</taxon>
    </lineage>
</organism>
<sequence length="88" mass="10032">DSETSEKKKCPFDAVYGEMEEREQAPLRKVSVRDTPTVECGATFYMSSCFTQHYPAAVEAIYPLRTLFADRTLFLFPADVVLLRRPPP</sequence>
<proteinExistence type="predicted"/>
<evidence type="ECO:0000313" key="1">
    <source>
        <dbReference type="EMBL" id="GBL96741.1"/>
    </source>
</evidence>
<dbReference type="EMBL" id="BGPR01000123">
    <property type="protein sequence ID" value="GBL96741.1"/>
    <property type="molecule type" value="Genomic_DNA"/>
</dbReference>
<name>A0A4Y2BWW3_ARAVE</name>
<feature type="non-terminal residue" evidence="1">
    <location>
        <position position="1"/>
    </location>
</feature>
<dbReference type="Proteomes" id="UP000499080">
    <property type="component" value="Unassembled WGS sequence"/>
</dbReference>
<keyword evidence="2" id="KW-1185">Reference proteome</keyword>
<dbReference type="AlphaFoldDB" id="A0A4Y2BWW3"/>
<evidence type="ECO:0000313" key="2">
    <source>
        <dbReference type="Proteomes" id="UP000499080"/>
    </source>
</evidence>
<comment type="caution">
    <text evidence="1">The sequence shown here is derived from an EMBL/GenBank/DDBJ whole genome shotgun (WGS) entry which is preliminary data.</text>
</comment>
<reference evidence="1 2" key="1">
    <citation type="journal article" date="2019" name="Sci. Rep.">
        <title>Orb-weaving spider Araneus ventricosus genome elucidates the spidroin gene catalogue.</title>
        <authorList>
            <person name="Kono N."/>
            <person name="Nakamura H."/>
            <person name="Ohtoshi R."/>
            <person name="Moran D.A.P."/>
            <person name="Shinohara A."/>
            <person name="Yoshida Y."/>
            <person name="Fujiwara M."/>
            <person name="Mori M."/>
            <person name="Tomita M."/>
            <person name="Arakawa K."/>
        </authorList>
    </citation>
    <scope>NUCLEOTIDE SEQUENCE [LARGE SCALE GENOMIC DNA]</scope>
</reference>
<accession>A0A4Y2BWW3</accession>
<gene>
    <name evidence="1" type="ORF">AVEN_111870-2_1</name>
</gene>